<accession>D2RDK8</accession>
<dbReference type="Proteomes" id="UP000001901">
    <property type="component" value="Chromosome"/>
</dbReference>
<evidence type="ECO:0000313" key="2">
    <source>
        <dbReference type="Proteomes" id="UP000001901"/>
    </source>
</evidence>
<dbReference type="KEGG" id="apo:Arcpr_1146"/>
<dbReference type="RefSeq" id="WP_012940538.1">
    <property type="nucleotide sequence ID" value="NC_013741.1"/>
</dbReference>
<sequence length="107" mass="12404">MESEDMKGNRERRGELLRTSIMLTPEHRSKLAILMQVTGADMSEILGSAIDLYYWYVKKYAEKEGLEDIVQLLEVAEKVKSLARRKIDPEKVEEFAKSDILSRTKKK</sequence>
<dbReference type="GeneID" id="8739827"/>
<organism evidence="1 2">
    <name type="scientific">Archaeoglobus profundus (strain DSM 5631 / JCM 9629 / NBRC 100127 / Av18)</name>
    <dbReference type="NCBI Taxonomy" id="572546"/>
    <lineage>
        <taxon>Archaea</taxon>
        <taxon>Methanobacteriati</taxon>
        <taxon>Methanobacteriota</taxon>
        <taxon>Archaeoglobi</taxon>
        <taxon>Archaeoglobales</taxon>
        <taxon>Archaeoglobaceae</taxon>
        <taxon>Archaeoglobus</taxon>
    </lineage>
</organism>
<evidence type="ECO:0000313" key="1">
    <source>
        <dbReference type="EMBL" id="ADB58202.1"/>
    </source>
</evidence>
<name>D2RDK8_ARCPA</name>
<dbReference type="STRING" id="572546.Arcpr_1146"/>
<keyword evidence="2" id="KW-1185">Reference proteome</keyword>
<protein>
    <submittedName>
        <fullName evidence="1">Uncharacterized protein</fullName>
    </submittedName>
</protein>
<reference evidence="1 2" key="1">
    <citation type="journal article" date="2010" name="Stand. Genomic Sci.">
        <title>Complete genome sequence of Archaeoglobus profundus type strain (AV18).</title>
        <authorList>
            <person name="von Jan M."/>
            <person name="Lapidus A."/>
            <person name="Del Rio T.G."/>
            <person name="Copeland A."/>
            <person name="Tice H."/>
            <person name="Cheng J.F."/>
            <person name="Lucas S."/>
            <person name="Chen F."/>
            <person name="Nolan M."/>
            <person name="Goodwin L."/>
            <person name="Han C."/>
            <person name="Pitluck S."/>
            <person name="Liolios K."/>
            <person name="Ivanova N."/>
            <person name="Mavromatis K."/>
            <person name="Ovchinnikova G."/>
            <person name="Chertkov O."/>
            <person name="Pati A."/>
            <person name="Chen A."/>
            <person name="Palaniappan K."/>
            <person name="Land M."/>
            <person name="Hauser L."/>
            <person name="Chang Y.J."/>
            <person name="Jeffries C.D."/>
            <person name="Saunders E."/>
            <person name="Brettin T."/>
            <person name="Detter J.C."/>
            <person name="Chain P."/>
            <person name="Eichinger K."/>
            <person name="Huber H."/>
            <person name="Spring S."/>
            <person name="Rohde M."/>
            <person name="Goker M."/>
            <person name="Wirth R."/>
            <person name="Woyke T."/>
            <person name="Bristow J."/>
            <person name="Eisen J.A."/>
            <person name="Markowitz V."/>
            <person name="Hugenholtz P."/>
            <person name="Kyrpides N.C."/>
            <person name="Klenk H.P."/>
        </authorList>
    </citation>
    <scope>NUCLEOTIDE SEQUENCE [LARGE SCALE GENOMIC DNA]</scope>
    <source>
        <strain evidence="2">DSM 5631 / JCM 9629 / NBRC 100127 / Av18</strain>
    </source>
</reference>
<dbReference type="HOGENOM" id="CLU_2203989_0_0_2"/>
<proteinExistence type="predicted"/>
<dbReference type="PaxDb" id="572546-Arcpr_1146"/>
<dbReference type="eggNOG" id="arCOG13277">
    <property type="taxonomic scope" value="Archaea"/>
</dbReference>
<dbReference type="EMBL" id="CP001857">
    <property type="protein sequence ID" value="ADB58202.1"/>
    <property type="molecule type" value="Genomic_DNA"/>
</dbReference>
<dbReference type="AlphaFoldDB" id="D2RDK8"/>
<gene>
    <name evidence="1" type="ordered locus">Arcpr_1146</name>
</gene>